<protein>
    <submittedName>
        <fullName evidence="1">Uncharacterized protein</fullName>
    </submittedName>
</protein>
<evidence type="ECO:0000313" key="2">
    <source>
        <dbReference type="Proteomes" id="UP000753724"/>
    </source>
</evidence>
<dbReference type="RefSeq" id="WP_161720628.1">
    <property type="nucleotide sequence ID" value="NZ_JAAAPO010000008.1"/>
</dbReference>
<sequence length="134" mass="15041">MAGTPSYLDFDRPCPTCEGVRRRTRDRSCYACHLRRSQANFARMKAGIAPIVARNWASHLDLLRRQKAEREGQGITRTFGSTIATYWPTGRLEVRFPDGSSTPDLAKAMSAPAVWKAAQQMPDLRAALQWAGWC</sequence>
<proteinExistence type="predicted"/>
<evidence type="ECO:0000313" key="1">
    <source>
        <dbReference type="EMBL" id="NBC38013.1"/>
    </source>
</evidence>
<organism evidence="1 2">
    <name type="scientific">Novosphingobium ovatum</name>
    <dbReference type="NCBI Taxonomy" id="1908523"/>
    <lineage>
        <taxon>Bacteria</taxon>
        <taxon>Pseudomonadati</taxon>
        <taxon>Pseudomonadota</taxon>
        <taxon>Alphaproteobacteria</taxon>
        <taxon>Sphingomonadales</taxon>
        <taxon>Sphingomonadaceae</taxon>
        <taxon>Novosphingobium</taxon>
    </lineage>
</organism>
<dbReference type="EMBL" id="JAAAPO010000008">
    <property type="protein sequence ID" value="NBC38013.1"/>
    <property type="molecule type" value="Genomic_DNA"/>
</dbReference>
<comment type="caution">
    <text evidence="1">The sequence shown here is derived from an EMBL/GenBank/DDBJ whole genome shotgun (WGS) entry which is preliminary data.</text>
</comment>
<dbReference type="Proteomes" id="UP000753724">
    <property type="component" value="Unassembled WGS sequence"/>
</dbReference>
<reference evidence="2" key="1">
    <citation type="submission" date="2020-01" db="EMBL/GenBank/DDBJ databases">
        <title>Sphingomonas sp. strain CSW-10.</title>
        <authorList>
            <person name="Chen W.-M."/>
        </authorList>
    </citation>
    <scope>NUCLEOTIDE SEQUENCE [LARGE SCALE GENOMIC DNA]</scope>
    <source>
        <strain evidence="2">FSY-8</strain>
    </source>
</reference>
<name>A0ABW9XHI5_9SPHN</name>
<gene>
    <name evidence="1" type="ORF">GTZ99_15770</name>
</gene>
<keyword evidence="2" id="KW-1185">Reference proteome</keyword>
<accession>A0ABW9XHI5</accession>